<accession>H8G504</accession>
<dbReference type="RefSeq" id="WP_005445016.1">
    <property type="nucleotide sequence ID" value="NZ_CM001466.1"/>
</dbReference>
<protein>
    <recommendedName>
        <fullName evidence="2">HTH arsR-type domain-containing protein</fullName>
    </recommendedName>
</protein>
<organism evidence="3 4">
    <name type="scientific">Saccharomonospora azurea NA-128</name>
    <dbReference type="NCBI Taxonomy" id="882081"/>
    <lineage>
        <taxon>Bacteria</taxon>
        <taxon>Bacillati</taxon>
        <taxon>Actinomycetota</taxon>
        <taxon>Actinomycetes</taxon>
        <taxon>Pseudonocardiales</taxon>
        <taxon>Pseudonocardiaceae</taxon>
        <taxon>Saccharomonospora</taxon>
    </lineage>
</organism>
<evidence type="ECO:0000313" key="4">
    <source>
        <dbReference type="Proteomes" id="UP000004705"/>
    </source>
</evidence>
<dbReference type="SUPFAM" id="SSF46785">
    <property type="entry name" value="Winged helix' DNA-binding domain"/>
    <property type="match status" value="1"/>
</dbReference>
<evidence type="ECO:0000256" key="1">
    <source>
        <dbReference type="SAM" id="MobiDB-lite"/>
    </source>
</evidence>
<reference evidence="3 4" key="1">
    <citation type="journal article" date="2012" name="Stand. Genomic Sci.">
        <title>Genome sequence of the soil bacterium Saccharomonospora azurea type strain (NA-128(T)).</title>
        <authorList>
            <person name="Klenk H.P."/>
            <person name="Held B."/>
            <person name="Lucas S."/>
            <person name="Lapidus A."/>
            <person name="Copeland A."/>
            <person name="Hammon N."/>
            <person name="Pitluck S."/>
            <person name="Goodwin L.A."/>
            <person name="Han C."/>
            <person name="Tapia R."/>
            <person name="Brambilla E.M."/>
            <person name="Potter G."/>
            <person name="Land M."/>
            <person name="Ivanova N."/>
            <person name="Rohde M."/>
            <person name="Goker M."/>
            <person name="Detter J.C."/>
            <person name="Kyrpides N.C."/>
            <person name="Woyke T."/>
        </authorList>
    </citation>
    <scope>NUCLEOTIDE SEQUENCE [LARGE SCALE GENOMIC DNA]</scope>
    <source>
        <strain evidence="3 4">NA-128</strain>
    </source>
</reference>
<keyword evidence="4" id="KW-1185">Reference proteome</keyword>
<feature type="region of interest" description="Disordered" evidence="1">
    <location>
        <begin position="171"/>
        <end position="194"/>
    </location>
</feature>
<dbReference type="InterPro" id="IPR036390">
    <property type="entry name" value="WH_DNA-bd_sf"/>
</dbReference>
<dbReference type="Gene3D" id="6.10.140.2180">
    <property type="match status" value="1"/>
</dbReference>
<feature type="domain" description="HTH arsR-type" evidence="2">
    <location>
        <begin position="2"/>
        <end position="86"/>
    </location>
</feature>
<dbReference type="AlphaFoldDB" id="H8G504"/>
<dbReference type="InterPro" id="IPR001845">
    <property type="entry name" value="HTH_ArsR_DNA-bd_dom"/>
</dbReference>
<feature type="compositionally biased region" description="Low complexity" evidence="1">
    <location>
        <begin position="178"/>
        <end position="194"/>
    </location>
</feature>
<dbReference type="OrthoDB" id="5949858at2"/>
<proteinExistence type="predicted"/>
<dbReference type="HOGENOM" id="CLU_100916_0_0_11"/>
<dbReference type="GO" id="GO:0003700">
    <property type="term" value="F:DNA-binding transcription factor activity"/>
    <property type="evidence" value="ECO:0007669"/>
    <property type="project" value="InterPro"/>
</dbReference>
<evidence type="ECO:0000313" key="3">
    <source>
        <dbReference type="EMBL" id="EHY91183.1"/>
    </source>
</evidence>
<dbReference type="EMBL" id="CM001466">
    <property type="protein sequence ID" value="EHY91183.1"/>
    <property type="molecule type" value="Genomic_DNA"/>
</dbReference>
<name>H8G504_9PSEU</name>
<dbReference type="InterPro" id="IPR036388">
    <property type="entry name" value="WH-like_DNA-bd_sf"/>
</dbReference>
<dbReference type="SMART" id="SM00418">
    <property type="entry name" value="HTH_ARSR"/>
    <property type="match status" value="1"/>
</dbReference>
<evidence type="ECO:0000259" key="2">
    <source>
        <dbReference type="SMART" id="SM00418"/>
    </source>
</evidence>
<sequence>MATADLLLHPVRLRILQALLGSGELTTAQLRERLPDVPAATMYRHVAALTQAEILEVARETPVRGTVERSYRVRQDKALVDAEARTTMTKDDHRRAFTVFTGALMADFERYLSREDTEPAREGVLYRQGAVYLSEEEFAELVDELEAVVERRAHTAPGDGRTRHIVSLVLVPDKPGDPADGASSGTGSGADQPQ</sequence>
<dbReference type="Pfam" id="PF12840">
    <property type="entry name" value="HTH_20"/>
    <property type="match status" value="1"/>
</dbReference>
<dbReference type="InterPro" id="IPR011991">
    <property type="entry name" value="ArsR-like_HTH"/>
</dbReference>
<dbReference type="Proteomes" id="UP000004705">
    <property type="component" value="Chromosome"/>
</dbReference>
<gene>
    <name evidence="3" type="ORF">SacazDRAFT_04341</name>
</gene>
<dbReference type="Gene3D" id="1.10.10.10">
    <property type="entry name" value="Winged helix-like DNA-binding domain superfamily/Winged helix DNA-binding domain"/>
    <property type="match status" value="1"/>
</dbReference>
<dbReference type="CDD" id="cd00090">
    <property type="entry name" value="HTH_ARSR"/>
    <property type="match status" value="1"/>
</dbReference>